<organism evidence="1 2">
    <name type="scientific">Moniliophthora roreri</name>
    <name type="common">Frosty pod rot fungus</name>
    <name type="synonym">Monilia roreri</name>
    <dbReference type="NCBI Taxonomy" id="221103"/>
    <lineage>
        <taxon>Eukaryota</taxon>
        <taxon>Fungi</taxon>
        <taxon>Dikarya</taxon>
        <taxon>Basidiomycota</taxon>
        <taxon>Agaricomycotina</taxon>
        <taxon>Agaricomycetes</taxon>
        <taxon>Agaricomycetidae</taxon>
        <taxon>Agaricales</taxon>
        <taxon>Marasmiineae</taxon>
        <taxon>Marasmiaceae</taxon>
        <taxon>Moniliophthora</taxon>
    </lineage>
</organism>
<accession>A0A0W0FLN6</accession>
<name>A0A0W0FLN6_MONRR</name>
<evidence type="ECO:0000313" key="2">
    <source>
        <dbReference type="Proteomes" id="UP000054988"/>
    </source>
</evidence>
<dbReference type="EMBL" id="LATX01001869">
    <property type="protein sequence ID" value="KTB37197.1"/>
    <property type="molecule type" value="Genomic_DNA"/>
</dbReference>
<dbReference type="Proteomes" id="UP000054988">
    <property type="component" value="Unassembled WGS sequence"/>
</dbReference>
<sequence length="57" mass="6925">MIKERLSSRVNIWIKVKADDLLIKTILERRKSLLKNIYYLQTDTNETYKEYLMCNKS</sequence>
<gene>
    <name evidence="1" type="ORF">WG66_10367</name>
</gene>
<proteinExistence type="predicted"/>
<dbReference type="AlphaFoldDB" id="A0A0W0FLN6"/>
<comment type="caution">
    <text evidence="1">The sequence shown here is derived from an EMBL/GenBank/DDBJ whole genome shotgun (WGS) entry which is preliminary data.</text>
</comment>
<protein>
    <submittedName>
        <fullName evidence="1">Uncharacterized protein</fullName>
    </submittedName>
</protein>
<reference evidence="1 2" key="1">
    <citation type="submission" date="2015-12" db="EMBL/GenBank/DDBJ databases">
        <title>Draft genome sequence of Moniliophthora roreri, the causal agent of frosty pod rot of cacao.</title>
        <authorList>
            <person name="Aime M.C."/>
            <person name="Diaz-Valderrama J.R."/>
            <person name="Kijpornyongpan T."/>
            <person name="Phillips-Mora W."/>
        </authorList>
    </citation>
    <scope>NUCLEOTIDE SEQUENCE [LARGE SCALE GENOMIC DNA]</scope>
    <source>
        <strain evidence="1 2">MCA 2952</strain>
    </source>
</reference>
<evidence type="ECO:0000313" key="1">
    <source>
        <dbReference type="EMBL" id="KTB37197.1"/>
    </source>
</evidence>